<dbReference type="OrthoDB" id="5471817at2759"/>
<keyword evidence="3" id="KW-1185">Reference proteome</keyword>
<evidence type="ECO:0000313" key="2">
    <source>
        <dbReference type="EMBL" id="PUU83264.1"/>
    </source>
</evidence>
<gene>
    <name evidence="2" type="ORF">B9Z19DRAFT_1061229</name>
</gene>
<feature type="region of interest" description="Disordered" evidence="1">
    <location>
        <begin position="20"/>
        <end position="85"/>
    </location>
</feature>
<organism evidence="2 3">
    <name type="scientific">Tuber borchii</name>
    <name type="common">White truffle</name>
    <dbReference type="NCBI Taxonomy" id="42251"/>
    <lineage>
        <taxon>Eukaryota</taxon>
        <taxon>Fungi</taxon>
        <taxon>Dikarya</taxon>
        <taxon>Ascomycota</taxon>
        <taxon>Pezizomycotina</taxon>
        <taxon>Pezizomycetes</taxon>
        <taxon>Pezizales</taxon>
        <taxon>Tuberaceae</taxon>
        <taxon>Tuber</taxon>
    </lineage>
</organism>
<dbReference type="AlphaFoldDB" id="A0A2T7A6A7"/>
<dbReference type="Proteomes" id="UP000244722">
    <property type="component" value="Unassembled WGS sequence"/>
</dbReference>
<evidence type="ECO:0000256" key="1">
    <source>
        <dbReference type="SAM" id="MobiDB-lite"/>
    </source>
</evidence>
<reference evidence="2 3" key="1">
    <citation type="submission" date="2017-04" db="EMBL/GenBank/DDBJ databases">
        <title>Draft genome sequence of Tuber borchii Vittad., a whitish edible truffle.</title>
        <authorList>
            <consortium name="DOE Joint Genome Institute"/>
            <person name="Murat C."/>
            <person name="Kuo A."/>
            <person name="Barry K.W."/>
            <person name="Clum A."/>
            <person name="Dockter R.B."/>
            <person name="Fauchery L."/>
            <person name="Iotti M."/>
            <person name="Kohler A."/>
            <person name="Labutti K."/>
            <person name="Lindquist E.A."/>
            <person name="Lipzen A."/>
            <person name="Ohm R.A."/>
            <person name="Wang M."/>
            <person name="Grigoriev I.V."/>
            <person name="Zambonelli A."/>
            <person name="Martin F.M."/>
        </authorList>
    </citation>
    <scope>NUCLEOTIDE SEQUENCE [LARGE SCALE GENOMIC DNA]</scope>
    <source>
        <strain evidence="2 3">Tbo3840</strain>
    </source>
</reference>
<comment type="caution">
    <text evidence="2">The sequence shown here is derived from an EMBL/GenBank/DDBJ whole genome shotgun (WGS) entry which is preliminary data.</text>
</comment>
<name>A0A2T7A6A7_TUBBO</name>
<dbReference type="EMBL" id="NESQ01000016">
    <property type="protein sequence ID" value="PUU83264.1"/>
    <property type="molecule type" value="Genomic_DNA"/>
</dbReference>
<protein>
    <submittedName>
        <fullName evidence="2">Uncharacterized protein</fullName>
    </submittedName>
</protein>
<sequence>DATLVRRTPAARVRIIPGRAYTPPAFPSSSTARYSSPLGIPSTTTSGVRSSSPPTSELTTPQPGASGRNQLMAKHGDRGRRRNSSRGKISDLQYTLFVDPLPDPVTLTSAVHGVWSRAQDEIADAGNIEASEKVLTLVEYLLEEDRFMCPSDGYEEITFRFLAPQIADAIYECINETIVCLTCAILCHTLGRGELGHSLTLRSSSLRPSERNIWRGFPRATQELMLRNLREMIMDKVNQENRVLKERREGFANNHEAVHAELERQLSSRNPRRPAAREPTPINTGARGLVGRLESQLERELSSQEPRRAAAREPTPINTDGRVLEGHQESQDASQESAKSFDFSQSAFARALRGLDAESVTFDDSLDLTLEQEQESAANPDLASRLSLNLDDFQEDQAATGENVRQNGDDVI</sequence>
<evidence type="ECO:0000313" key="3">
    <source>
        <dbReference type="Proteomes" id="UP000244722"/>
    </source>
</evidence>
<accession>A0A2T7A6A7</accession>
<feature type="compositionally biased region" description="Low complexity" evidence="1">
    <location>
        <begin position="50"/>
        <end position="63"/>
    </location>
</feature>
<feature type="region of interest" description="Disordered" evidence="1">
    <location>
        <begin position="371"/>
        <end position="412"/>
    </location>
</feature>
<feature type="compositionally biased region" description="Basic and acidic residues" evidence="1">
    <location>
        <begin position="295"/>
        <end position="311"/>
    </location>
</feature>
<feature type="region of interest" description="Disordered" evidence="1">
    <location>
        <begin position="260"/>
        <end position="339"/>
    </location>
</feature>
<proteinExistence type="predicted"/>
<feature type="non-terminal residue" evidence="2">
    <location>
        <position position="1"/>
    </location>
</feature>